<dbReference type="InterPro" id="IPR022024">
    <property type="entry name" value="DUF3602"/>
</dbReference>
<evidence type="ECO:0000256" key="1">
    <source>
        <dbReference type="SAM" id="MobiDB-lite"/>
    </source>
</evidence>
<dbReference type="EMBL" id="MU004230">
    <property type="protein sequence ID" value="KAF2674936.1"/>
    <property type="molecule type" value="Genomic_DNA"/>
</dbReference>
<evidence type="ECO:0000313" key="2">
    <source>
        <dbReference type="EMBL" id="KAF2674936.1"/>
    </source>
</evidence>
<feature type="region of interest" description="Disordered" evidence="1">
    <location>
        <begin position="43"/>
        <end position="74"/>
    </location>
</feature>
<keyword evidence="3" id="KW-1185">Reference proteome</keyword>
<reference evidence="2" key="1">
    <citation type="journal article" date="2020" name="Stud. Mycol.">
        <title>101 Dothideomycetes genomes: a test case for predicting lifestyles and emergence of pathogens.</title>
        <authorList>
            <person name="Haridas S."/>
            <person name="Albert R."/>
            <person name="Binder M."/>
            <person name="Bloem J."/>
            <person name="Labutti K."/>
            <person name="Salamov A."/>
            <person name="Andreopoulos B."/>
            <person name="Baker S."/>
            <person name="Barry K."/>
            <person name="Bills G."/>
            <person name="Bluhm B."/>
            <person name="Cannon C."/>
            <person name="Castanera R."/>
            <person name="Culley D."/>
            <person name="Daum C."/>
            <person name="Ezra D."/>
            <person name="Gonzalez J."/>
            <person name="Henrissat B."/>
            <person name="Kuo A."/>
            <person name="Liang C."/>
            <person name="Lipzen A."/>
            <person name="Lutzoni F."/>
            <person name="Magnuson J."/>
            <person name="Mondo S."/>
            <person name="Nolan M."/>
            <person name="Ohm R."/>
            <person name="Pangilinan J."/>
            <person name="Park H.-J."/>
            <person name="Ramirez L."/>
            <person name="Alfaro M."/>
            <person name="Sun H."/>
            <person name="Tritt A."/>
            <person name="Yoshinaga Y."/>
            <person name="Zwiers L.-H."/>
            <person name="Turgeon B."/>
            <person name="Goodwin S."/>
            <person name="Spatafora J."/>
            <person name="Crous P."/>
            <person name="Grigoriev I."/>
        </authorList>
    </citation>
    <scope>NUCLEOTIDE SEQUENCE</scope>
    <source>
        <strain evidence="2">CBS 115976</strain>
    </source>
</reference>
<dbReference type="PANTHER" id="PTHR34693:SF3">
    <property type="match status" value="1"/>
</dbReference>
<sequence length="124" mass="13093">MVDSPKLGPKNPLVSTGRGGQGNIGRDDTKYVDAGVVREGIAGESADGEYSSGRGGAGNIVPSPRIGPTGRRLSHDKIPEASLMGGTGKPPAVFHTGVSWPVIEPSHTHIDKLLARWWRKCRPC</sequence>
<evidence type="ECO:0000313" key="3">
    <source>
        <dbReference type="Proteomes" id="UP000799302"/>
    </source>
</evidence>
<organism evidence="2 3">
    <name type="scientific">Microthyrium microscopicum</name>
    <dbReference type="NCBI Taxonomy" id="703497"/>
    <lineage>
        <taxon>Eukaryota</taxon>
        <taxon>Fungi</taxon>
        <taxon>Dikarya</taxon>
        <taxon>Ascomycota</taxon>
        <taxon>Pezizomycotina</taxon>
        <taxon>Dothideomycetes</taxon>
        <taxon>Dothideomycetes incertae sedis</taxon>
        <taxon>Microthyriales</taxon>
        <taxon>Microthyriaceae</taxon>
        <taxon>Microthyrium</taxon>
    </lineage>
</organism>
<name>A0A6A6UT36_9PEZI</name>
<feature type="region of interest" description="Disordered" evidence="1">
    <location>
        <begin position="1"/>
        <end position="31"/>
    </location>
</feature>
<gene>
    <name evidence="2" type="ORF">BT63DRAFT_420189</name>
</gene>
<dbReference type="Pfam" id="PF12223">
    <property type="entry name" value="DUF3602"/>
    <property type="match status" value="1"/>
</dbReference>
<protein>
    <submittedName>
        <fullName evidence="2">Uncharacterized protein</fullName>
    </submittedName>
</protein>
<proteinExistence type="predicted"/>
<accession>A0A6A6UT36</accession>
<dbReference type="InterPro" id="IPR053203">
    <property type="entry name" value="Cisplatin_resist-associated"/>
</dbReference>
<dbReference type="AlphaFoldDB" id="A0A6A6UT36"/>
<dbReference type="OrthoDB" id="2537432at2759"/>
<dbReference type="PANTHER" id="PTHR34693">
    <property type="entry name" value="PROTEIN PAR32"/>
    <property type="match status" value="1"/>
</dbReference>
<dbReference type="Proteomes" id="UP000799302">
    <property type="component" value="Unassembled WGS sequence"/>
</dbReference>